<protein>
    <submittedName>
        <fullName evidence="1">Uncharacterized protein</fullName>
    </submittedName>
</protein>
<comment type="caution">
    <text evidence="1">The sequence shown here is derived from an EMBL/GenBank/DDBJ whole genome shotgun (WGS) entry which is preliminary data.</text>
</comment>
<keyword evidence="2" id="KW-1185">Reference proteome</keyword>
<gene>
    <name evidence="1" type="primary">Acey_s1534.g3911</name>
    <name evidence="1" type="ORF">Y032_1534g3911</name>
</gene>
<organism evidence="1 2">
    <name type="scientific">Ancylostoma ceylanicum</name>
    <dbReference type="NCBI Taxonomy" id="53326"/>
    <lineage>
        <taxon>Eukaryota</taxon>
        <taxon>Metazoa</taxon>
        <taxon>Ecdysozoa</taxon>
        <taxon>Nematoda</taxon>
        <taxon>Chromadorea</taxon>
        <taxon>Rhabditida</taxon>
        <taxon>Rhabditina</taxon>
        <taxon>Rhabditomorpha</taxon>
        <taxon>Strongyloidea</taxon>
        <taxon>Ancylostomatidae</taxon>
        <taxon>Ancylostomatinae</taxon>
        <taxon>Ancylostoma</taxon>
    </lineage>
</organism>
<proteinExistence type="predicted"/>
<evidence type="ECO:0000313" key="1">
    <source>
        <dbReference type="EMBL" id="EYC34738.1"/>
    </source>
</evidence>
<dbReference type="Proteomes" id="UP000024635">
    <property type="component" value="Unassembled WGS sequence"/>
</dbReference>
<sequence length="92" mass="10522">MPNWWLRPATDKPSQMLRTCYQTTQKCNGYNILIQKHRLHAVVSVSFYINAPSEARLLFRFVYTWSHSIGVVFGWPPFGPSSTFGDTVIVGT</sequence>
<accession>A0A016W6V4</accession>
<reference evidence="2" key="1">
    <citation type="journal article" date="2015" name="Nat. Genet.">
        <title>The genome and transcriptome of the zoonotic hookworm Ancylostoma ceylanicum identify infection-specific gene families.</title>
        <authorList>
            <person name="Schwarz E.M."/>
            <person name="Hu Y."/>
            <person name="Antoshechkin I."/>
            <person name="Miller M.M."/>
            <person name="Sternberg P.W."/>
            <person name="Aroian R.V."/>
        </authorList>
    </citation>
    <scope>NUCLEOTIDE SEQUENCE</scope>
    <source>
        <strain evidence="2">HY135</strain>
    </source>
</reference>
<evidence type="ECO:0000313" key="2">
    <source>
        <dbReference type="Proteomes" id="UP000024635"/>
    </source>
</evidence>
<dbReference type="EMBL" id="JARK01001133">
    <property type="protein sequence ID" value="EYC34738.1"/>
    <property type="molecule type" value="Genomic_DNA"/>
</dbReference>
<dbReference type="AlphaFoldDB" id="A0A016W6V4"/>
<name>A0A016W6V4_9BILA</name>